<dbReference type="SUPFAM" id="SSF160574">
    <property type="entry name" value="BT0923-like"/>
    <property type="match status" value="1"/>
</dbReference>
<feature type="signal peptide" evidence="1">
    <location>
        <begin position="1"/>
        <end position="22"/>
    </location>
</feature>
<keyword evidence="4" id="KW-1185">Reference proteome</keyword>
<protein>
    <recommendedName>
        <fullName evidence="2">Putative beta-lactamase-inhibitor-like PepSY-like domain-containing protein</fullName>
    </recommendedName>
</protein>
<reference evidence="3 4" key="1">
    <citation type="submission" date="2018-09" db="EMBL/GenBank/DDBJ databases">
        <title>Genome sequencing of strain 6GH32-13.</title>
        <authorList>
            <person name="Weon H.-Y."/>
            <person name="Heo J."/>
            <person name="Kwon S.-W."/>
        </authorList>
    </citation>
    <scope>NUCLEOTIDE SEQUENCE [LARGE SCALE GENOMIC DNA]</scope>
    <source>
        <strain evidence="3 4">5GH32-13</strain>
    </source>
</reference>
<dbReference type="AlphaFoldDB" id="A0A3B7MVX9"/>
<dbReference type="EMBL" id="CP032157">
    <property type="protein sequence ID" value="AXY77583.1"/>
    <property type="molecule type" value="Genomic_DNA"/>
</dbReference>
<dbReference type="InterPro" id="IPR021533">
    <property type="entry name" value="PepSY-like"/>
</dbReference>
<keyword evidence="1" id="KW-0732">Signal</keyword>
<evidence type="ECO:0000259" key="2">
    <source>
        <dbReference type="Pfam" id="PF11396"/>
    </source>
</evidence>
<proteinExistence type="predicted"/>
<evidence type="ECO:0000256" key="1">
    <source>
        <dbReference type="SAM" id="SignalP"/>
    </source>
</evidence>
<organism evidence="3 4">
    <name type="scientific">Paraflavitalea soli</name>
    <dbReference type="NCBI Taxonomy" id="2315862"/>
    <lineage>
        <taxon>Bacteria</taxon>
        <taxon>Pseudomonadati</taxon>
        <taxon>Bacteroidota</taxon>
        <taxon>Chitinophagia</taxon>
        <taxon>Chitinophagales</taxon>
        <taxon>Chitinophagaceae</taxon>
        <taxon>Paraflavitalea</taxon>
    </lineage>
</organism>
<dbReference type="KEGG" id="pseg:D3H65_27955"/>
<sequence length="149" mass="16702">MKRIIPSLLLVLSLALSNSMLAQVRSVPAAVTEAFKAKYPSASNVEWKDKLSAFVAVFDNNGGHFEARFNNKAVWQYTEEIVGESALPKGVKDGYDKSKWADWKIEKVTKIDLPGDKVQYRVLVVKSDLQKKNLVFNSEGRLLKDNSTL</sequence>
<dbReference type="Gene3D" id="3.10.450.360">
    <property type="match status" value="1"/>
</dbReference>
<dbReference type="Proteomes" id="UP000263900">
    <property type="component" value="Chromosome"/>
</dbReference>
<accession>A0A3B7MVX9</accession>
<evidence type="ECO:0000313" key="3">
    <source>
        <dbReference type="EMBL" id="AXY77583.1"/>
    </source>
</evidence>
<dbReference type="OrthoDB" id="668972at2"/>
<gene>
    <name evidence="3" type="ORF">D3H65_27955</name>
</gene>
<feature type="chain" id="PRO_5017736053" description="Putative beta-lactamase-inhibitor-like PepSY-like domain-containing protein" evidence="1">
    <location>
        <begin position="23"/>
        <end position="149"/>
    </location>
</feature>
<dbReference type="RefSeq" id="WP_119053456.1">
    <property type="nucleotide sequence ID" value="NZ_CP032157.1"/>
</dbReference>
<dbReference type="Pfam" id="PF11396">
    <property type="entry name" value="PepSY_like"/>
    <property type="match status" value="1"/>
</dbReference>
<evidence type="ECO:0000313" key="4">
    <source>
        <dbReference type="Proteomes" id="UP000263900"/>
    </source>
</evidence>
<feature type="domain" description="Putative beta-lactamase-inhibitor-like PepSY-like" evidence="2">
    <location>
        <begin position="55"/>
        <end position="144"/>
    </location>
</feature>
<name>A0A3B7MVX9_9BACT</name>